<dbReference type="OMA" id="QHENWIS"/>
<feature type="compositionally biased region" description="Low complexity" evidence="2">
    <location>
        <begin position="337"/>
        <end position="348"/>
    </location>
</feature>
<feature type="region of interest" description="Disordered" evidence="2">
    <location>
        <begin position="277"/>
        <end position="366"/>
    </location>
</feature>
<name>A0A5P1E0Q2_ASPOF</name>
<keyword evidence="1" id="KW-0175">Coiled coil</keyword>
<evidence type="ECO:0000256" key="2">
    <source>
        <dbReference type="SAM" id="MobiDB-lite"/>
    </source>
</evidence>
<dbReference type="PANTHER" id="PTHR35992">
    <property type="entry name" value="CYTOMATRIX PROTEIN-LIKE PROTEIN"/>
    <property type="match status" value="1"/>
</dbReference>
<accession>A0A5P1E0Q2</accession>
<proteinExistence type="predicted"/>
<dbReference type="AlphaFoldDB" id="A0A5P1E0Q2"/>
<keyword evidence="4" id="KW-1185">Reference proteome</keyword>
<dbReference type="EMBL" id="CM007390">
    <property type="protein sequence ID" value="ONK56068.1"/>
    <property type="molecule type" value="Genomic_DNA"/>
</dbReference>
<sequence length="366" mass="41881">MAKPRNSPSSSSDRRQWERIFNALVELMKSQQSQIETLVDDRKFLEQYIHLQHDHFSSRARFLESHIAQLKKEEAKGRKIQTAKVDLMVEAKQRDVLWYKKQYELAESDLEDFRVCVEDLSSQISELKEKLITGEAGKSRKGVGDSSHGDNSKEEEWCMEALKGDLRKLKHSYKKLSSKKEAEVSSLLAEKDFVWNQLKKMENDYITALKSRKIELEHANEAVEKLQNNLQNLQKSADEKDQMIAELHSLAKEKDDTIAKLRDDLSKLAKCTIGKSRLSKENSESASQTPSESNPRKSSRKRKSESTEQGTTQKHKRRLSDDSPVTGASAPVHALVRCSSRRTAASASMERPPLFHSNFKKRPLNL</sequence>
<dbReference type="Gramene" id="ONK56068">
    <property type="protein sequence ID" value="ONK56068"/>
    <property type="gene ID" value="A4U43_C10F3810"/>
</dbReference>
<reference evidence="4" key="1">
    <citation type="journal article" date="2017" name="Nat. Commun.">
        <title>The asparagus genome sheds light on the origin and evolution of a young Y chromosome.</title>
        <authorList>
            <person name="Harkess A."/>
            <person name="Zhou J."/>
            <person name="Xu C."/>
            <person name="Bowers J.E."/>
            <person name="Van der Hulst R."/>
            <person name="Ayyampalayam S."/>
            <person name="Mercati F."/>
            <person name="Riccardi P."/>
            <person name="McKain M.R."/>
            <person name="Kakrana A."/>
            <person name="Tang H."/>
            <person name="Ray J."/>
            <person name="Groenendijk J."/>
            <person name="Arikit S."/>
            <person name="Mathioni S.M."/>
            <person name="Nakano M."/>
            <person name="Shan H."/>
            <person name="Telgmann-Rauber A."/>
            <person name="Kanno A."/>
            <person name="Yue Z."/>
            <person name="Chen H."/>
            <person name="Li W."/>
            <person name="Chen Y."/>
            <person name="Xu X."/>
            <person name="Zhang Y."/>
            <person name="Luo S."/>
            <person name="Chen H."/>
            <person name="Gao J."/>
            <person name="Mao Z."/>
            <person name="Pires J.C."/>
            <person name="Luo M."/>
            <person name="Kudrna D."/>
            <person name="Wing R.A."/>
            <person name="Meyers B.C."/>
            <person name="Yi K."/>
            <person name="Kong H."/>
            <person name="Lavrijsen P."/>
            <person name="Sunseri F."/>
            <person name="Falavigna A."/>
            <person name="Ye Y."/>
            <person name="Leebens-Mack J.H."/>
            <person name="Chen G."/>
        </authorList>
    </citation>
    <scope>NUCLEOTIDE SEQUENCE [LARGE SCALE GENOMIC DNA]</scope>
    <source>
        <strain evidence="4">cv. DH0086</strain>
    </source>
</reference>
<dbReference type="Proteomes" id="UP000243459">
    <property type="component" value="Chromosome 10"/>
</dbReference>
<evidence type="ECO:0000313" key="4">
    <source>
        <dbReference type="Proteomes" id="UP000243459"/>
    </source>
</evidence>
<evidence type="ECO:0000256" key="1">
    <source>
        <dbReference type="SAM" id="Coils"/>
    </source>
</evidence>
<gene>
    <name evidence="3" type="ORF">A4U43_C10F3810</name>
</gene>
<organism evidence="3 4">
    <name type="scientific">Asparagus officinalis</name>
    <name type="common">Garden asparagus</name>
    <dbReference type="NCBI Taxonomy" id="4686"/>
    <lineage>
        <taxon>Eukaryota</taxon>
        <taxon>Viridiplantae</taxon>
        <taxon>Streptophyta</taxon>
        <taxon>Embryophyta</taxon>
        <taxon>Tracheophyta</taxon>
        <taxon>Spermatophyta</taxon>
        <taxon>Magnoliopsida</taxon>
        <taxon>Liliopsida</taxon>
        <taxon>Asparagales</taxon>
        <taxon>Asparagaceae</taxon>
        <taxon>Asparagoideae</taxon>
        <taxon>Asparagus</taxon>
    </lineage>
</organism>
<dbReference type="Gene3D" id="1.20.5.170">
    <property type="match status" value="1"/>
</dbReference>
<feature type="coiled-coil region" evidence="1">
    <location>
        <begin position="206"/>
        <end position="253"/>
    </location>
</feature>
<evidence type="ECO:0000313" key="3">
    <source>
        <dbReference type="EMBL" id="ONK56068.1"/>
    </source>
</evidence>
<dbReference type="PANTHER" id="PTHR35992:SF1">
    <property type="entry name" value="CYTOMATRIX PROTEIN-LIKE PROTEIN"/>
    <property type="match status" value="1"/>
</dbReference>
<protein>
    <submittedName>
        <fullName evidence="3">Uncharacterized protein</fullName>
    </submittedName>
</protein>